<comment type="caution">
    <text evidence="1">The sequence shown here is derived from an EMBL/GenBank/DDBJ whole genome shotgun (WGS) entry which is preliminary data.</text>
</comment>
<reference evidence="1 2" key="1">
    <citation type="journal article" date="2019" name="Nat. Med.">
        <title>A library of human gut bacterial isolates paired with longitudinal multiomics data enables mechanistic microbiome research.</title>
        <authorList>
            <person name="Poyet M."/>
            <person name="Groussin M."/>
            <person name="Gibbons S.M."/>
            <person name="Avila-Pacheco J."/>
            <person name="Jiang X."/>
            <person name="Kearney S.M."/>
            <person name="Perrotta A.R."/>
            <person name="Berdy B."/>
            <person name="Zhao S."/>
            <person name="Lieberman T.D."/>
            <person name="Swanson P.K."/>
            <person name="Smith M."/>
            <person name="Roesemann S."/>
            <person name="Alexander J.E."/>
            <person name="Rich S.A."/>
            <person name="Livny J."/>
            <person name="Vlamakis H."/>
            <person name="Clish C."/>
            <person name="Bullock K."/>
            <person name="Deik A."/>
            <person name="Scott J."/>
            <person name="Pierce K.A."/>
            <person name="Xavier R.J."/>
            <person name="Alm E.J."/>
        </authorList>
    </citation>
    <scope>NUCLEOTIDE SEQUENCE [LARGE SCALE GENOMIC DNA]</scope>
    <source>
        <strain evidence="1 2">BIOML-A11</strain>
    </source>
</reference>
<accession>A0A9Q4RH94</accession>
<feature type="non-terminal residue" evidence="1">
    <location>
        <position position="166"/>
    </location>
</feature>
<dbReference type="PANTHER" id="PTHR35532:SF5">
    <property type="entry name" value="CARBOHYDRATE-BINDING DOMAIN-CONTAINING PROTEIN"/>
    <property type="match status" value="1"/>
</dbReference>
<dbReference type="Proteomes" id="UP000482671">
    <property type="component" value="Unassembled WGS sequence"/>
</dbReference>
<dbReference type="PROSITE" id="PS51257">
    <property type="entry name" value="PROKAR_LIPOPROTEIN"/>
    <property type="match status" value="1"/>
</dbReference>
<sequence length="166" mass="19537">MKTCFLFMILSILTSCSMQKTKGVSLEQALSMSGENQAELEKVLEYYKNDSIKLEAARYLIRNMPFHFSRMEYFVSPEGERYVPDIRNFTDNQAVKRHCDSLQEKGYTIRKEIVYDIKALHSDYLIRNIDLAFQAWQKPWAKDISFEGFCRYILPYRAEVEPASDM</sequence>
<name>A0A9Q4RH94_9BACT</name>
<protein>
    <submittedName>
        <fullName evidence="1">Transglutaminase domain-containing protein</fullName>
    </submittedName>
</protein>
<proteinExistence type="predicted"/>
<evidence type="ECO:0000313" key="1">
    <source>
        <dbReference type="EMBL" id="MTV03550.1"/>
    </source>
</evidence>
<dbReference type="EMBL" id="WNDD01000026">
    <property type="protein sequence ID" value="MTV03550.1"/>
    <property type="molecule type" value="Genomic_DNA"/>
</dbReference>
<evidence type="ECO:0000313" key="2">
    <source>
        <dbReference type="Proteomes" id="UP000482671"/>
    </source>
</evidence>
<organism evidence="1 2">
    <name type="scientific">Parabacteroides merdae</name>
    <dbReference type="NCBI Taxonomy" id="46503"/>
    <lineage>
        <taxon>Bacteria</taxon>
        <taxon>Pseudomonadati</taxon>
        <taxon>Bacteroidota</taxon>
        <taxon>Bacteroidia</taxon>
        <taxon>Bacteroidales</taxon>
        <taxon>Tannerellaceae</taxon>
        <taxon>Parabacteroides</taxon>
    </lineage>
</organism>
<dbReference type="PANTHER" id="PTHR35532">
    <property type="entry name" value="SIMILAR TO POLYHYDROXYALKANOATE DEPOLYMERASE"/>
    <property type="match status" value="1"/>
</dbReference>
<gene>
    <name evidence="1" type="ORF">GME02_18285</name>
</gene>
<dbReference type="AlphaFoldDB" id="A0A9Q4RH94"/>